<feature type="region of interest" description="Disordered" evidence="4">
    <location>
        <begin position="1"/>
        <end position="24"/>
    </location>
</feature>
<protein>
    <submittedName>
        <fullName evidence="5">Swi5-domain-containing protein</fullName>
    </submittedName>
</protein>
<sequence length="96" mass="10477">MSTSNIGLSSPNPVQCGHPSPSPIQQRISRLEKDIALLESELSGKNPDEITATHIKRLHTYNEIKDTTQALIGKLAVLNNTTIRAVHEDLGLPLID</sequence>
<dbReference type="OrthoDB" id="255837at2759"/>
<evidence type="ECO:0000256" key="1">
    <source>
        <dbReference type="ARBA" id="ARBA00008060"/>
    </source>
</evidence>
<keyword evidence="6" id="KW-1185">Reference proteome</keyword>
<evidence type="ECO:0000313" key="5">
    <source>
        <dbReference type="EMBL" id="ORY35040.1"/>
    </source>
</evidence>
<dbReference type="PANTHER" id="PTHR28529:SF2">
    <property type="entry name" value="DNA REPAIR PROTEIN SWI5 HOMOLOG"/>
    <property type="match status" value="1"/>
</dbReference>
<feature type="compositionally biased region" description="Polar residues" evidence="4">
    <location>
        <begin position="1"/>
        <end position="13"/>
    </location>
</feature>
<accession>A0A1Y2BK95</accession>
<dbReference type="InParanoid" id="A0A1Y2BK95"/>
<gene>
    <name evidence="5" type="ORF">BCR39DRAFT_144320</name>
</gene>
<dbReference type="FunCoup" id="A0A1Y2BK95">
    <property type="interactions" value="73"/>
</dbReference>
<proteinExistence type="inferred from homology"/>
<dbReference type="EMBL" id="MCFC01000002">
    <property type="protein sequence ID" value="ORY35040.1"/>
    <property type="molecule type" value="Genomic_DNA"/>
</dbReference>
<dbReference type="PANTHER" id="PTHR28529">
    <property type="entry name" value="DNA REPAIR PROTEIN SWI5 HOMOLOG"/>
    <property type="match status" value="1"/>
</dbReference>
<evidence type="ECO:0000256" key="3">
    <source>
        <dbReference type="ARBA" id="ARBA00023204"/>
    </source>
</evidence>
<organism evidence="5 6">
    <name type="scientific">Naematelia encephala</name>
    <dbReference type="NCBI Taxonomy" id="71784"/>
    <lineage>
        <taxon>Eukaryota</taxon>
        <taxon>Fungi</taxon>
        <taxon>Dikarya</taxon>
        <taxon>Basidiomycota</taxon>
        <taxon>Agaricomycotina</taxon>
        <taxon>Tremellomycetes</taxon>
        <taxon>Tremellales</taxon>
        <taxon>Naemateliaceae</taxon>
        <taxon>Naematelia</taxon>
    </lineage>
</organism>
<dbReference type="InterPro" id="IPR010760">
    <property type="entry name" value="DNA-repair_Swi5"/>
</dbReference>
<keyword evidence="3" id="KW-0234">DNA repair</keyword>
<reference evidence="5 6" key="1">
    <citation type="submission" date="2016-07" db="EMBL/GenBank/DDBJ databases">
        <title>Pervasive Adenine N6-methylation of Active Genes in Fungi.</title>
        <authorList>
            <consortium name="DOE Joint Genome Institute"/>
            <person name="Mondo S.J."/>
            <person name="Dannebaum R.O."/>
            <person name="Kuo R.C."/>
            <person name="Labutti K."/>
            <person name="Haridas S."/>
            <person name="Kuo A."/>
            <person name="Salamov A."/>
            <person name="Ahrendt S.R."/>
            <person name="Lipzen A."/>
            <person name="Sullivan W."/>
            <person name="Andreopoulos W.B."/>
            <person name="Clum A."/>
            <person name="Lindquist E."/>
            <person name="Daum C."/>
            <person name="Ramamoorthy G.K."/>
            <person name="Gryganskyi A."/>
            <person name="Culley D."/>
            <person name="Magnuson J.K."/>
            <person name="James T.Y."/>
            <person name="O'Malley M.A."/>
            <person name="Stajich J.E."/>
            <person name="Spatafora J.W."/>
            <person name="Visel A."/>
            <person name="Grigoriev I.V."/>
        </authorList>
    </citation>
    <scope>NUCLEOTIDE SEQUENCE [LARGE SCALE GENOMIC DNA]</scope>
    <source>
        <strain evidence="5 6">68-887.2</strain>
    </source>
</reference>
<dbReference type="GO" id="GO:0010772">
    <property type="term" value="P:meiotic DNA recombinase assembly involved in reciprocal meiotic recombination"/>
    <property type="evidence" value="ECO:0007669"/>
    <property type="project" value="TreeGrafter"/>
</dbReference>
<dbReference type="Pfam" id="PF07061">
    <property type="entry name" value="Swi5"/>
    <property type="match status" value="1"/>
</dbReference>
<evidence type="ECO:0000313" key="6">
    <source>
        <dbReference type="Proteomes" id="UP000193986"/>
    </source>
</evidence>
<dbReference type="GO" id="GO:0032798">
    <property type="term" value="C:Swi5-Sfr1 complex"/>
    <property type="evidence" value="ECO:0007669"/>
    <property type="project" value="TreeGrafter"/>
</dbReference>
<dbReference type="GO" id="GO:0000709">
    <property type="term" value="P:meiotic joint molecule formation"/>
    <property type="evidence" value="ECO:0007669"/>
    <property type="project" value="TreeGrafter"/>
</dbReference>
<evidence type="ECO:0000256" key="2">
    <source>
        <dbReference type="ARBA" id="ARBA00022763"/>
    </source>
</evidence>
<dbReference type="GO" id="GO:0034974">
    <property type="term" value="C:Swi5-Swi2 complex"/>
    <property type="evidence" value="ECO:0007669"/>
    <property type="project" value="TreeGrafter"/>
</dbReference>
<name>A0A1Y2BK95_9TREE</name>
<dbReference type="AlphaFoldDB" id="A0A1Y2BK95"/>
<dbReference type="Gene3D" id="1.20.5.170">
    <property type="match status" value="1"/>
</dbReference>
<comment type="caution">
    <text evidence="5">The sequence shown here is derived from an EMBL/GenBank/DDBJ whole genome shotgun (WGS) entry which is preliminary data.</text>
</comment>
<evidence type="ECO:0000256" key="4">
    <source>
        <dbReference type="SAM" id="MobiDB-lite"/>
    </source>
</evidence>
<dbReference type="Proteomes" id="UP000193986">
    <property type="component" value="Unassembled WGS sequence"/>
</dbReference>
<comment type="similarity">
    <text evidence="1">Belongs to the SWI5/SAE3 family.</text>
</comment>
<keyword evidence="2" id="KW-0227">DNA damage</keyword>